<feature type="region of interest" description="Disordered" evidence="1">
    <location>
        <begin position="238"/>
        <end position="284"/>
    </location>
</feature>
<feature type="compositionally biased region" description="Basic residues" evidence="1">
    <location>
        <begin position="33"/>
        <end position="44"/>
    </location>
</feature>
<organism evidence="2 3">
    <name type="scientific">Scleroderma citrinum Foug A</name>
    <dbReference type="NCBI Taxonomy" id="1036808"/>
    <lineage>
        <taxon>Eukaryota</taxon>
        <taxon>Fungi</taxon>
        <taxon>Dikarya</taxon>
        <taxon>Basidiomycota</taxon>
        <taxon>Agaricomycotina</taxon>
        <taxon>Agaricomycetes</taxon>
        <taxon>Agaricomycetidae</taxon>
        <taxon>Boletales</taxon>
        <taxon>Sclerodermatineae</taxon>
        <taxon>Sclerodermataceae</taxon>
        <taxon>Scleroderma</taxon>
    </lineage>
</organism>
<sequence>MAVTISLLSCPPPSARPGRTDDSSDEPMSPRDRARRRSDKRRAARSPSPCRYCSPSREGRYEKRHRVTAHDDSPLAQWIVTTTGLLVHDPRDQCPECLAYQHHASLDLVLILETSSIINARDDCLTSLTCIMGWDDGAAKLCNELASRASAVSEQQVTSAFEQARLLSMYIPSALRILLGRARPTDLWRNASSLQEEGAGMFMFGQVESLAGDSGGSSNGTINGASVDSTRIKATRLAGDSARVLQPRNTNQKPTSVVKATHPTSIRTESTDMDVDADASNSKL</sequence>
<protein>
    <submittedName>
        <fullName evidence="2">Uncharacterized protein</fullName>
    </submittedName>
</protein>
<name>A0A0C2Z7F7_9AGAM</name>
<feature type="region of interest" description="Disordered" evidence="1">
    <location>
        <begin position="1"/>
        <end position="67"/>
    </location>
</feature>
<keyword evidence="3" id="KW-1185">Reference proteome</keyword>
<gene>
    <name evidence="2" type="ORF">SCLCIDRAFT_28445</name>
</gene>
<reference evidence="2 3" key="1">
    <citation type="submission" date="2014-04" db="EMBL/GenBank/DDBJ databases">
        <authorList>
            <consortium name="DOE Joint Genome Institute"/>
            <person name="Kuo A."/>
            <person name="Kohler A."/>
            <person name="Nagy L.G."/>
            <person name="Floudas D."/>
            <person name="Copeland A."/>
            <person name="Barry K.W."/>
            <person name="Cichocki N."/>
            <person name="Veneault-Fourrey C."/>
            <person name="LaButti K."/>
            <person name="Lindquist E.A."/>
            <person name="Lipzen A."/>
            <person name="Lundell T."/>
            <person name="Morin E."/>
            <person name="Murat C."/>
            <person name="Sun H."/>
            <person name="Tunlid A."/>
            <person name="Henrissat B."/>
            <person name="Grigoriev I.V."/>
            <person name="Hibbett D.S."/>
            <person name="Martin F."/>
            <person name="Nordberg H.P."/>
            <person name="Cantor M.N."/>
            <person name="Hua S.X."/>
        </authorList>
    </citation>
    <scope>NUCLEOTIDE SEQUENCE [LARGE SCALE GENOMIC DNA]</scope>
    <source>
        <strain evidence="2 3">Foug A</strain>
    </source>
</reference>
<dbReference type="AlphaFoldDB" id="A0A0C2Z7F7"/>
<dbReference type="InParanoid" id="A0A0C2Z7F7"/>
<accession>A0A0C2Z7F7</accession>
<dbReference type="EMBL" id="KN822093">
    <property type="protein sequence ID" value="KIM57918.1"/>
    <property type="molecule type" value="Genomic_DNA"/>
</dbReference>
<dbReference type="HOGENOM" id="CLU_980590_0_0_1"/>
<evidence type="ECO:0000313" key="2">
    <source>
        <dbReference type="EMBL" id="KIM57918.1"/>
    </source>
</evidence>
<dbReference type="Proteomes" id="UP000053989">
    <property type="component" value="Unassembled WGS sequence"/>
</dbReference>
<evidence type="ECO:0000256" key="1">
    <source>
        <dbReference type="SAM" id="MobiDB-lite"/>
    </source>
</evidence>
<evidence type="ECO:0000313" key="3">
    <source>
        <dbReference type="Proteomes" id="UP000053989"/>
    </source>
</evidence>
<reference evidence="3" key="2">
    <citation type="submission" date="2015-01" db="EMBL/GenBank/DDBJ databases">
        <title>Evolutionary Origins and Diversification of the Mycorrhizal Mutualists.</title>
        <authorList>
            <consortium name="DOE Joint Genome Institute"/>
            <consortium name="Mycorrhizal Genomics Consortium"/>
            <person name="Kohler A."/>
            <person name="Kuo A."/>
            <person name="Nagy L.G."/>
            <person name="Floudas D."/>
            <person name="Copeland A."/>
            <person name="Barry K.W."/>
            <person name="Cichocki N."/>
            <person name="Veneault-Fourrey C."/>
            <person name="LaButti K."/>
            <person name="Lindquist E.A."/>
            <person name="Lipzen A."/>
            <person name="Lundell T."/>
            <person name="Morin E."/>
            <person name="Murat C."/>
            <person name="Riley R."/>
            <person name="Ohm R."/>
            <person name="Sun H."/>
            <person name="Tunlid A."/>
            <person name="Henrissat B."/>
            <person name="Grigoriev I.V."/>
            <person name="Hibbett D.S."/>
            <person name="Martin F."/>
        </authorList>
    </citation>
    <scope>NUCLEOTIDE SEQUENCE [LARGE SCALE GENOMIC DNA]</scope>
    <source>
        <strain evidence="3">Foug A</strain>
    </source>
</reference>
<feature type="compositionally biased region" description="Basic and acidic residues" evidence="1">
    <location>
        <begin position="18"/>
        <end position="32"/>
    </location>
</feature>
<feature type="compositionally biased region" description="Low complexity" evidence="1">
    <location>
        <begin position="45"/>
        <end position="56"/>
    </location>
</feature>
<proteinExistence type="predicted"/>